<comment type="catalytic activity">
    <reaction evidence="1">
        <text>[E2 ubiquitin-conjugating enzyme]-S-ubiquitinyl-L-cysteine + [acceptor protein]-L-lysine = [E2 ubiquitin-conjugating enzyme]-L-cysteine + [acceptor protein]-N(6)-ubiquitinyl-L-lysine.</text>
        <dbReference type="EC" id="2.3.2.31"/>
    </reaction>
</comment>
<keyword evidence="8" id="KW-0862">Zinc</keyword>
<dbReference type="GO" id="GO:0061630">
    <property type="term" value="F:ubiquitin protein ligase activity"/>
    <property type="evidence" value="ECO:0007669"/>
    <property type="project" value="UniProtKB-EC"/>
</dbReference>
<evidence type="ECO:0000256" key="10">
    <source>
        <dbReference type="SAM" id="MobiDB-lite"/>
    </source>
</evidence>
<dbReference type="CDD" id="cd20336">
    <property type="entry name" value="Rcat_RBR"/>
    <property type="match status" value="1"/>
</dbReference>
<dbReference type="Pfam" id="PF01485">
    <property type="entry name" value="IBR"/>
    <property type="match status" value="1"/>
</dbReference>
<dbReference type="InterPro" id="IPR001841">
    <property type="entry name" value="Znf_RING"/>
</dbReference>
<keyword evidence="14" id="KW-1185">Reference proteome</keyword>
<dbReference type="InterPro" id="IPR013083">
    <property type="entry name" value="Znf_RING/FYVE/PHD"/>
</dbReference>
<feature type="compositionally biased region" description="Basic and acidic residues" evidence="10">
    <location>
        <begin position="464"/>
        <end position="499"/>
    </location>
</feature>
<feature type="domain" description="RING-type" evidence="11">
    <location>
        <begin position="264"/>
        <end position="318"/>
    </location>
</feature>
<feature type="compositionally biased region" description="Low complexity" evidence="10">
    <location>
        <begin position="143"/>
        <end position="157"/>
    </location>
</feature>
<reference evidence="13" key="2">
    <citation type="submission" date="2023-05" db="EMBL/GenBank/DDBJ databases">
        <authorList>
            <consortium name="Lawrence Berkeley National Laboratory"/>
            <person name="Steindorff A."/>
            <person name="Hensen N."/>
            <person name="Bonometti L."/>
            <person name="Westerberg I."/>
            <person name="Brannstrom I.O."/>
            <person name="Guillou S."/>
            <person name="Cros-Aarteil S."/>
            <person name="Calhoun S."/>
            <person name="Haridas S."/>
            <person name="Kuo A."/>
            <person name="Mondo S."/>
            <person name="Pangilinan J."/>
            <person name="Riley R."/>
            <person name="Labutti K."/>
            <person name="Andreopoulos B."/>
            <person name="Lipzen A."/>
            <person name="Chen C."/>
            <person name="Yanf M."/>
            <person name="Daum C."/>
            <person name="Ng V."/>
            <person name="Clum A."/>
            <person name="Ohm R."/>
            <person name="Martin F."/>
            <person name="Silar P."/>
            <person name="Natvig D."/>
            <person name="Lalanne C."/>
            <person name="Gautier V."/>
            <person name="Ament-Velasquez S.L."/>
            <person name="Kruys A."/>
            <person name="Hutchinson M.I."/>
            <person name="Powell A.J."/>
            <person name="Barry K."/>
            <person name="Miller A.N."/>
            <person name="Grigoriev I.V."/>
            <person name="Debuchy R."/>
            <person name="Gladieux P."/>
            <person name="Thoren M.H."/>
            <person name="Johannesson H."/>
        </authorList>
    </citation>
    <scope>NUCLEOTIDE SEQUENCE</scope>
    <source>
        <strain evidence="13">CBS 103.79</strain>
    </source>
</reference>
<feature type="compositionally biased region" description="Pro residues" evidence="10">
    <location>
        <begin position="39"/>
        <end position="52"/>
    </location>
</feature>
<evidence type="ECO:0000256" key="4">
    <source>
        <dbReference type="ARBA" id="ARBA00022723"/>
    </source>
</evidence>
<keyword evidence="7" id="KW-0833">Ubl conjugation pathway</keyword>
<dbReference type="SMART" id="SM00184">
    <property type="entry name" value="RING"/>
    <property type="match status" value="2"/>
</dbReference>
<reference evidence="13" key="1">
    <citation type="journal article" date="2023" name="Mol. Phylogenet. Evol.">
        <title>Genome-scale phylogeny and comparative genomics of the fungal order Sordariales.</title>
        <authorList>
            <person name="Hensen N."/>
            <person name="Bonometti L."/>
            <person name="Westerberg I."/>
            <person name="Brannstrom I.O."/>
            <person name="Guillou S."/>
            <person name="Cros-Aarteil S."/>
            <person name="Calhoun S."/>
            <person name="Haridas S."/>
            <person name="Kuo A."/>
            <person name="Mondo S."/>
            <person name="Pangilinan J."/>
            <person name="Riley R."/>
            <person name="LaButti K."/>
            <person name="Andreopoulos B."/>
            <person name="Lipzen A."/>
            <person name="Chen C."/>
            <person name="Yan M."/>
            <person name="Daum C."/>
            <person name="Ng V."/>
            <person name="Clum A."/>
            <person name="Steindorff A."/>
            <person name="Ohm R.A."/>
            <person name="Martin F."/>
            <person name="Silar P."/>
            <person name="Natvig D.O."/>
            <person name="Lalanne C."/>
            <person name="Gautier V."/>
            <person name="Ament-Velasquez S.L."/>
            <person name="Kruys A."/>
            <person name="Hutchinson M.I."/>
            <person name="Powell A.J."/>
            <person name="Barry K."/>
            <person name="Miller A.N."/>
            <person name="Grigoriev I.V."/>
            <person name="Debuchy R."/>
            <person name="Gladieux P."/>
            <person name="Hiltunen Thoren M."/>
            <person name="Johannesson H."/>
        </authorList>
    </citation>
    <scope>NUCLEOTIDE SEQUENCE</scope>
    <source>
        <strain evidence="13">CBS 103.79</strain>
    </source>
</reference>
<dbReference type="PANTHER" id="PTHR11685">
    <property type="entry name" value="RBR FAMILY RING FINGER AND IBR DOMAIN-CONTAINING"/>
    <property type="match status" value="1"/>
</dbReference>
<dbReference type="Gene3D" id="1.20.120.1750">
    <property type="match status" value="1"/>
</dbReference>
<dbReference type="GO" id="GO:0016567">
    <property type="term" value="P:protein ubiquitination"/>
    <property type="evidence" value="ECO:0007669"/>
    <property type="project" value="InterPro"/>
</dbReference>
<feature type="region of interest" description="Disordered" evidence="10">
    <location>
        <begin position="449"/>
        <end position="500"/>
    </location>
</feature>
<sequence>MGFAGPVNQAFYGAVNPSILGGFDWEEDEDQGSSSRAAPNPPPPPPPPPPEPASTHTALSRAAPNPPPPPEPASTHTALFTAGGYWSFNLSLLDDFEDDDAAVGGGKGLAKDAGKGTSSQTAPRSLPVAPPVIQATVRREEVGTTGTAGAQSSTSTAIPKPPNPTRWPQILRPTTTTKPPSPSPGAPNRSNNPYATAIENKQNAMTVAFLRTAPSNASAEKKPSPIATDDLGFGQRYTVAESTSSVVITNQRRLPDLLSGDRECIVCTDTKPVYEFPATTITKTCTHDPTTCNVCVAASIRVDLNHRLWNEIRCPECRETLEYDDVQRFADDETKERYQTLSFRTAISSSPNFIWCTSGCGYGQVHESGLAQPIVTCRLCAHRSCFHHRVAWHENLTCGEYDSLNADPDNFRSRFEVENEAAERAAEARRAQEDADRVFAQGLVAAEKRAVEEEREEKERRRRREAERERERKEKENRARKDREMREAAVRRKKEEEASARTVKSVTKPCPGCKAPIQKNDGCAHMTCTWCNHAFCWDCLADHKAILEKDNSAHKQECPWHPDNIKD</sequence>
<protein>
    <recommendedName>
        <fullName evidence="2">RBR-type E3 ubiquitin transferase</fullName>
        <ecNumber evidence="2">2.3.2.31</ecNumber>
    </recommendedName>
</protein>
<dbReference type="InterPro" id="IPR002867">
    <property type="entry name" value="IBR_dom"/>
</dbReference>
<dbReference type="EC" id="2.3.2.31" evidence="2"/>
<dbReference type="Proteomes" id="UP001303889">
    <property type="component" value="Unassembled WGS sequence"/>
</dbReference>
<dbReference type="InterPro" id="IPR017907">
    <property type="entry name" value="Znf_RING_CS"/>
</dbReference>
<keyword evidence="4" id="KW-0479">Metal-binding</keyword>
<dbReference type="InterPro" id="IPR044066">
    <property type="entry name" value="TRIAD_supradom"/>
</dbReference>
<feature type="region of interest" description="Disordered" evidence="10">
    <location>
        <begin position="18"/>
        <end position="77"/>
    </location>
</feature>
<dbReference type="Pfam" id="PF22191">
    <property type="entry name" value="IBR_1"/>
    <property type="match status" value="1"/>
</dbReference>
<dbReference type="PROSITE" id="PS00518">
    <property type="entry name" value="ZF_RING_1"/>
    <property type="match status" value="1"/>
</dbReference>
<evidence type="ECO:0000259" key="12">
    <source>
        <dbReference type="PROSITE" id="PS51873"/>
    </source>
</evidence>
<evidence type="ECO:0000256" key="9">
    <source>
        <dbReference type="PROSITE-ProRule" id="PRU00175"/>
    </source>
</evidence>
<evidence type="ECO:0000256" key="1">
    <source>
        <dbReference type="ARBA" id="ARBA00001798"/>
    </source>
</evidence>
<dbReference type="InterPro" id="IPR031127">
    <property type="entry name" value="E3_UB_ligase_RBR"/>
</dbReference>
<keyword evidence="3" id="KW-0808">Transferase</keyword>
<organism evidence="13 14">
    <name type="scientific">Staphylotrichum tortipilum</name>
    <dbReference type="NCBI Taxonomy" id="2831512"/>
    <lineage>
        <taxon>Eukaryota</taxon>
        <taxon>Fungi</taxon>
        <taxon>Dikarya</taxon>
        <taxon>Ascomycota</taxon>
        <taxon>Pezizomycotina</taxon>
        <taxon>Sordariomycetes</taxon>
        <taxon>Sordariomycetidae</taxon>
        <taxon>Sordariales</taxon>
        <taxon>Chaetomiaceae</taxon>
        <taxon>Staphylotrichum</taxon>
    </lineage>
</organism>
<name>A0AAN6MNC8_9PEZI</name>
<accession>A0AAN6MNC8</accession>
<dbReference type="PROSITE" id="PS50089">
    <property type="entry name" value="ZF_RING_2"/>
    <property type="match status" value="1"/>
</dbReference>
<keyword evidence="6 9" id="KW-0863">Zinc-finger</keyword>
<evidence type="ECO:0000259" key="11">
    <source>
        <dbReference type="PROSITE" id="PS50089"/>
    </source>
</evidence>
<evidence type="ECO:0000313" key="14">
    <source>
        <dbReference type="Proteomes" id="UP001303889"/>
    </source>
</evidence>
<dbReference type="CDD" id="cd20335">
    <property type="entry name" value="BRcat_RBR"/>
    <property type="match status" value="1"/>
</dbReference>
<proteinExistence type="predicted"/>
<feature type="domain" description="RING-type" evidence="12">
    <location>
        <begin position="260"/>
        <end position="567"/>
    </location>
</feature>
<feature type="region of interest" description="Disordered" evidence="10">
    <location>
        <begin position="98"/>
        <end position="194"/>
    </location>
</feature>
<comment type="caution">
    <text evidence="13">The sequence shown here is derived from an EMBL/GenBank/DDBJ whole genome shotgun (WGS) entry which is preliminary data.</text>
</comment>
<dbReference type="AlphaFoldDB" id="A0AAN6MNC8"/>
<evidence type="ECO:0000313" key="13">
    <source>
        <dbReference type="EMBL" id="KAK3904105.1"/>
    </source>
</evidence>
<evidence type="ECO:0000256" key="7">
    <source>
        <dbReference type="ARBA" id="ARBA00022786"/>
    </source>
</evidence>
<dbReference type="EMBL" id="MU855413">
    <property type="protein sequence ID" value="KAK3904105.1"/>
    <property type="molecule type" value="Genomic_DNA"/>
</dbReference>
<dbReference type="GO" id="GO:0008270">
    <property type="term" value="F:zinc ion binding"/>
    <property type="evidence" value="ECO:0007669"/>
    <property type="project" value="UniProtKB-KW"/>
</dbReference>
<evidence type="ECO:0000256" key="2">
    <source>
        <dbReference type="ARBA" id="ARBA00012251"/>
    </source>
</evidence>
<evidence type="ECO:0000256" key="3">
    <source>
        <dbReference type="ARBA" id="ARBA00022679"/>
    </source>
</evidence>
<dbReference type="PROSITE" id="PS51873">
    <property type="entry name" value="TRIAD"/>
    <property type="match status" value="1"/>
</dbReference>
<evidence type="ECO:0000256" key="8">
    <source>
        <dbReference type="ARBA" id="ARBA00022833"/>
    </source>
</evidence>
<keyword evidence="5" id="KW-0677">Repeat</keyword>
<evidence type="ECO:0000256" key="6">
    <source>
        <dbReference type="ARBA" id="ARBA00022771"/>
    </source>
</evidence>
<dbReference type="SMART" id="SM00647">
    <property type="entry name" value="IBR"/>
    <property type="match status" value="2"/>
</dbReference>
<dbReference type="SUPFAM" id="SSF57850">
    <property type="entry name" value="RING/U-box"/>
    <property type="match status" value="3"/>
</dbReference>
<gene>
    <name evidence="13" type="ORF">C8A05DRAFT_13984</name>
</gene>
<dbReference type="Gene3D" id="3.30.40.10">
    <property type="entry name" value="Zinc/RING finger domain, C3HC4 (zinc finger)"/>
    <property type="match status" value="1"/>
</dbReference>
<evidence type="ECO:0000256" key="5">
    <source>
        <dbReference type="ARBA" id="ARBA00022737"/>
    </source>
</evidence>